<dbReference type="Proteomes" id="UP000440578">
    <property type="component" value="Unassembled WGS sequence"/>
</dbReference>
<gene>
    <name evidence="4" type="primary">MTMR10_1</name>
    <name evidence="4" type="ORF">FJT64_027432</name>
</gene>
<dbReference type="PANTHER" id="PTHR10807">
    <property type="entry name" value="MYOTUBULARIN-RELATED"/>
    <property type="match status" value="1"/>
</dbReference>
<evidence type="ECO:0000313" key="4">
    <source>
        <dbReference type="EMBL" id="KAF0299954.1"/>
    </source>
</evidence>
<evidence type="ECO:0000256" key="2">
    <source>
        <dbReference type="SAM" id="MobiDB-lite"/>
    </source>
</evidence>
<evidence type="ECO:0000256" key="1">
    <source>
        <dbReference type="ARBA" id="ARBA00007471"/>
    </source>
</evidence>
<sequence>MPSPIEPEGAAQDAPTRPFASFRLPAYAPEEAELWLVQVECAFAVAGITDDHDKFRLLVANLPVHVASQVRDVITAETGSFSELKGALSTRLAQSRASRLEALLRDHQLGDRRPTQLLRSMQHMLGSAGHDLGLLRTLFLQRLPPTTRAALALLPEDTGIDDLASAADRFQEASGGAAVTAVCTPTAGVAAACGPPAGPGVTLAPPASAVAAAGPPAACGCGNAARHYRRWRLASAPTRGGATVDLNVALLSQLTRGVTHPLEVAPPPEPVLLPGESVVATADDVCLYVPMSEQRQALFGRLVVTNFKLSFVTLHGTSGGTEELWRNRLLGKHDVCLMNVDAIYQVSSSGKRKLLAPRSNVSGRVKELQIRCKDFRVLTFSFRCSRLDEDRAITNALLVHCYPRRAQLMFHFDYKGESPEPGPDGGEEQCCSEASWTDVLTRTSSVGWRISHVNQAYRMCDSLPEVLVVPNGILDSQLLAVSRHYVGCRPPVWCWGSPDGGAIARAAYTHVTGRTSQEAQLVMDSIKSSHPTYKDAVQMDVGTLCPSIDEVQESYVRLREICSPESVRALGETDGRSLGLLGASRWPLAVSQCLSAAAQCVQTLTDQQAVVVLTGPTGRDLTAAVASLAQLLVDAECRTLAGFQRLVQRQWVALGHPFQDRLGLIHRDGAKKSPVFLLFLDCVHQLLVQFPARFEFTETLLVSLWDSLHVSVFDTFLFNSEKERADASSVKENDYPLRRRPVWNWAEQFDPDWRKLFTSAAHEVKLQLGLVQTPPTPAGRGPVGPGLGLLAAVTGGGSGPPKPPPRRARRRADQLRPVTSVAAVRLWTLCFCRWVPTLDVGGGGRPAEEACLRHLLAQLRTLEAQVESARDGVGVRRSVRASAARGSVAPAPLPGAFHPFAACRAPTPLLSVTPGLVNALVRNSIITGEDGSLAAHRGRQYGL</sequence>
<dbReference type="AlphaFoldDB" id="A0A6A4W865"/>
<proteinExistence type="inferred from homology"/>
<comment type="similarity">
    <text evidence="1">Belongs to the protein-tyrosine phosphatase family. Non-receptor class myotubularin subfamily.</text>
</comment>
<organism evidence="4 5">
    <name type="scientific">Amphibalanus amphitrite</name>
    <name type="common">Striped barnacle</name>
    <name type="synonym">Balanus amphitrite</name>
    <dbReference type="NCBI Taxonomy" id="1232801"/>
    <lineage>
        <taxon>Eukaryota</taxon>
        <taxon>Metazoa</taxon>
        <taxon>Ecdysozoa</taxon>
        <taxon>Arthropoda</taxon>
        <taxon>Crustacea</taxon>
        <taxon>Multicrustacea</taxon>
        <taxon>Cirripedia</taxon>
        <taxon>Thoracica</taxon>
        <taxon>Thoracicalcarea</taxon>
        <taxon>Balanomorpha</taxon>
        <taxon>Balanoidea</taxon>
        <taxon>Balanidae</taxon>
        <taxon>Amphibalaninae</taxon>
        <taxon>Amphibalanus</taxon>
    </lineage>
</organism>
<reference evidence="4 5" key="1">
    <citation type="submission" date="2019-07" db="EMBL/GenBank/DDBJ databases">
        <title>Draft genome assembly of a fouling barnacle, Amphibalanus amphitrite (Darwin, 1854): The first reference genome for Thecostraca.</title>
        <authorList>
            <person name="Kim W."/>
        </authorList>
    </citation>
    <scope>NUCLEOTIDE SEQUENCE [LARGE SCALE GENOMIC DNA]</scope>
    <source>
        <strain evidence="4">SNU_AA5</strain>
        <tissue evidence="4">Soma without cirri and trophi</tissue>
    </source>
</reference>
<dbReference type="Pfam" id="PF06602">
    <property type="entry name" value="Myotub-related"/>
    <property type="match status" value="2"/>
</dbReference>
<dbReference type="PANTHER" id="PTHR10807:SF110">
    <property type="entry name" value="FI17948P1"/>
    <property type="match status" value="1"/>
</dbReference>
<feature type="domain" description="Myotubularin phosphatase" evidence="3">
    <location>
        <begin position="426"/>
        <end position="831"/>
    </location>
</feature>
<protein>
    <submittedName>
        <fullName evidence="4">Myotubularin-related protein 10</fullName>
    </submittedName>
</protein>
<feature type="region of interest" description="Disordered" evidence="2">
    <location>
        <begin position="772"/>
        <end position="814"/>
    </location>
</feature>
<dbReference type="InterPro" id="IPR030564">
    <property type="entry name" value="Myotubularin"/>
</dbReference>
<dbReference type="GO" id="GO:0046856">
    <property type="term" value="P:phosphatidylinositol dephosphorylation"/>
    <property type="evidence" value="ECO:0007669"/>
    <property type="project" value="TreeGrafter"/>
</dbReference>
<dbReference type="InterPro" id="IPR055469">
    <property type="entry name" value="DUF7041"/>
</dbReference>
<dbReference type="InterPro" id="IPR010569">
    <property type="entry name" value="Myotubularin-like_Pase_dom"/>
</dbReference>
<dbReference type="InterPro" id="IPR022587">
    <property type="entry name" value="MTMR12-like_C"/>
</dbReference>
<dbReference type="GO" id="GO:0016020">
    <property type="term" value="C:membrane"/>
    <property type="evidence" value="ECO:0007669"/>
    <property type="project" value="TreeGrafter"/>
</dbReference>
<dbReference type="Pfam" id="PF12578">
    <property type="entry name" value="3-PAP"/>
    <property type="match status" value="1"/>
</dbReference>
<dbReference type="Gene3D" id="2.30.29.30">
    <property type="entry name" value="Pleckstrin-homology domain (PH domain)/Phosphotyrosine-binding domain (PTB)"/>
    <property type="match status" value="1"/>
</dbReference>
<dbReference type="InterPro" id="IPR011993">
    <property type="entry name" value="PH-like_dom_sf"/>
</dbReference>
<dbReference type="GO" id="GO:0005737">
    <property type="term" value="C:cytoplasm"/>
    <property type="evidence" value="ECO:0007669"/>
    <property type="project" value="TreeGrafter"/>
</dbReference>
<accession>A0A6A4W865</accession>
<keyword evidence="5" id="KW-1185">Reference proteome</keyword>
<comment type="caution">
    <text evidence="4">The sequence shown here is derived from an EMBL/GenBank/DDBJ whole genome shotgun (WGS) entry which is preliminary data.</text>
</comment>
<evidence type="ECO:0000313" key="5">
    <source>
        <dbReference type="Proteomes" id="UP000440578"/>
    </source>
</evidence>
<dbReference type="Pfam" id="PF23055">
    <property type="entry name" value="DUF7041"/>
    <property type="match status" value="1"/>
</dbReference>
<dbReference type="EMBL" id="VIIS01001309">
    <property type="protein sequence ID" value="KAF0299954.1"/>
    <property type="molecule type" value="Genomic_DNA"/>
</dbReference>
<dbReference type="SUPFAM" id="SSF50729">
    <property type="entry name" value="PH domain-like"/>
    <property type="match status" value="1"/>
</dbReference>
<dbReference type="SUPFAM" id="SSF52799">
    <property type="entry name" value="(Phosphotyrosine protein) phosphatases II"/>
    <property type="match status" value="1"/>
</dbReference>
<name>A0A6A4W865_AMPAM</name>
<dbReference type="OrthoDB" id="271628at2759"/>
<dbReference type="InterPro" id="IPR029021">
    <property type="entry name" value="Prot-tyrosine_phosphatase-like"/>
</dbReference>
<evidence type="ECO:0000259" key="3">
    <source>
        <dbReference type="PROSITE" id="PS51339"/>
    </source>
</evidence>
<dbReference type="PROSITE" id="PS51339">
    <property type="entry name" value="PPASE_MYOTUBULARIN"/>
    <property type="match status" value="1"/>
</dbReference>